<dbReference type="InterPro" id="IPR036849">
    <property type="entry name" value="Enolase-like_C_sf"/>
</dbReference>
<dbReference type="SUPFAM" id="SSF51604">
    <property type="entry name" value="Enolase C-terminal domain-like"/>
    <property type="match status" value="1"/>
</dbReference>
<dbReference type="RefSeq" id="WP_106009362.1">
    <property type="nucleotide sequence ID" value="NZ_PVXP01000020.1"/>
</dbReference>
<evidence type="ECO:0000259" key="2">
    <source>
        <dbReference type="Pfam" id="PF13378"/>
    </source>
</evidence>
<gene>
    <name evidence="3" type="primary">dgoD</name>
    <name evidence="3" type="ORF">CLLU_17660</name>
</gene>
<evidence type="ECO:0000313" key="3">
    <source>
        <dbReference type="EMBL" id="PRR85297.1"/>
    </source>
</evidence>
<dbReference type="GO" id="GO:0046872">
    <property type="term" value="F:metal ion binding"/>
    <property type="evidence" value="ECO:0007669"/>
    <property type="project" value="UniProtKB-KW"/>
</dbReference>
<keyword evidence="4" id="KW-1185">Reference proteome</keyword>
<dbReference type="EMBL" id="PVXP01000020">
    <property type="protein sequence ID" value="PRR85297.1"/>
    <property type="molecule type" value="Genomic_DNA"/>
</dbReference>
<dbReference type="PANTHER" id="PTHR48080">
    <property type="entry name" value="D-GALACTONATE DEHYDRATASE-RELATED"/>
    <property type="match status" value="1"/>
</dbReference>
<proteinExistence type="predicted"/>
<dbReference type="GO" id="GO:0008869">
    <property type="term" value="F:galactonate dehydratase activity"/>
    <property type="evidence" value="ECO:0007669"/>
    <property type="project" value="UniProtKB-EC"/>
</dbReference>
<dbReference type="Gene3D" id="3.20.20.120">
    <property type="entry name" value="Enolase-like C-terminal domain"/>
    <property type="match status" value="1"/>
</dbReference>
<comment type="caution">
    <text evidence="3">The sequence shown here is derived from an EMBL/GenBank/DDBJ whole genome shotgun (WGS) entry which is preliminary data.</text>
</comment>
<dbReference type="Pfam" id="PF13378">
    <property type="entry name" value="MR_MLE_C"/>
    <property type="match status" value="1"/>
</dbReference>
<dbReference type="OrthoDB" id="9775391at2"/>
<name>A0A2T0BN51_9CLOT</name>
<feature type="domain" description="Enolase C-terminal" evidence="2">
    <location>
        <begin position="22"/>
        <end position="160"/>
    </location>
</feature>
<accession>A0A2T0BN51</accession>
<evidence type="ECO:0000313" key="4">
    <source>
        <dbReference type="Proteomes" id="UP000237798"/>
    </source>
</evidence>
<dbReference type="AlphaFoldDB" id="A0A2T0BN51"/>
<dbReference type="Proteomes" id="UP000237798">
    <property type="component" value="Unassembled WGS sequence"/>
</dbReference>
<dbReference type="InterPro" id="IPR029065">
    <property type="entry name" value="Enolase_C-like"/>
</dbReference>
<keyword evidence="3" id="KW-0456">Lyase</keyword>
<dbReference type="EC" id="4.2.1.6" evidence="3"/>
<organism evidence="3 4">
    <name type="scientific">Clostridium luticellarii</name>
    <dbReference type="NCBI Taxonomy" id="1691940"/>
    <lineage>
        <taxon>Bacteria</taxon>
        <taxon>Bacillati</taxon>
        <taxon>Bacillota</taxon>
        <taxon>Clostridia</taxon>
        <taxon>Eubacteriales</taxon>
        <taxon>Clostridiaceae</taxon>
        <taxon>Clostridium</taxon>
    </lineage>
</organism>
<keyword evidence="1" id="KW-0479">Metal-binding</keyword>
<evidence type="ECO:0000256" key="1">
    <source>
        <dbReference type="ARBA" id="ARBA00022723"/>
    </source>
</evidence>
<dbReference type="PANTHER" id="PTHR48080:SF2">
    <property type="entry name" value="D-GALACTONATE DEHYDRATASE"/>
    <property type="match status" value="1"/>
</dbReference>
<protein>
    <submittedName>
        <fullName evidence="3">D-galactonate dehydratase</fullName>
        <ecNumber evidence="3">4.2.1.6</ecNumber>
    </submittedName>
</protein>
<dbReference type="InterPro" id="IPR034593">
    <property type="entry name" value="DgoD-like"/>
</dbReference>
<sequence length="171" mass="19379">MFVRNYDSFLLNVMTTLYKEVCSPLNPLLTKKVKQKVNIPLAGGERIYSRWGYRPFFEGGLLDVIQPDLGNCGGITEGKKICDMAHVYDVLVQCHVCGSPIAVAASLQLEAVIPNFIIHEHHTIYLKDYNRNFCKYDYQPVNGYYDVPDKPGIGQELTEETIDNAFKITVK</sequence>
<reference evidence="3 4" key="1">
    <citation type="submission" date="2018-03" db="EMBL/GenBank/DDBJ databases">
        <title>Genome sequence of Clostridium luticellarii DSM 29923.</title>
        <authorList>
            <person name="Poehlein A."/>
            <person name="Daniel R."/>
        </authorList>
    </citation>
    <scope>NUCLEOTIDE SEQUENCE [LARGE SCALE GENOMIC DNA]</scope>
    <source>
        <strain evidence="3 4">DSM 29923</strain>
    </source>
</reference>